<feature type="domain" description="Glycosyltransferase 2-like" evidence="1">
    <location>
        <begin position="1"/>
        <end position="131"/>
    </location>
</feature>
<evidence type="ECO:0000313" key="2">
    <source>
        <dbReference type="EMBL" id="PPS21339.1"/>
    </source>
</evidence>
<evidence type="ECO:0000313" key="3">
    <source>
        <dbReference type="Proteomes" id="UP000238924"/>
    </source>
</evidence>
<sequence length="194" mass="22762">SIVIPFYNRIEYTLESIESIKKQTHSNWELILINDSSTEDISKINKLCDGKKIKLYNNTYGKGVSTARNLGMDIADGDYLIFLDSDDIFIETKIEKSIKYMLLMGADFSATSYTKFFENSTRENIPLSTNKYHIEKNIELSPSFVTLSKKIYQNKEYRFNKEFENGEDVFLFMKISKDYILFHLPEYLTLFRIL</sequence>
<evidence type="ECO:0000259" key="1">
    <source>
        <dbReference type="Pfam" id="PF00535"/>
    </source>
</evidence>
<protein>
    <recommendedName>
        <fullName evidence="1">Glycosyltransferase 2-like domain-containing protein</fullName>
    </recommendedName>
</protein>
<feature type="non-terminal residue" evidence="2">
    <location>
        <position position="194"/>
    </location>
</feature>
<dbReference type="SUPFAM" id="SSF53448">
    <property type="entry name" value="Nucleotide-diphospho-sugar transferases"/>
    <property type="match status" value="1"/>
</dbReference>
<proteinExistence type="predicted"/>
<reference evidence="2 3" key="1">
    <citation type="submission" date="2014-04" db="EMBL/GenBank/DDBJ databases">
        <title>Whole genome sequence of 'Brachyspira hampsonii' D13-03603F2.</title>
        <authorList>
            <person name="Patterson A.H."/>
            <person name="Chaban B."/>
            <person name="Fernando C."/>
            <person name="Harding J.C."/>
            <person name="Hill J.E."/>
        </authorList>
    </citation>
    <scope>NUCLEOTIDE SEQUENCE [LARGE SCALE GENOMIC DNA]</scope>
    <source>
        <strain evidence="2 3">D13-03603F2</strain>
    </source>
</reference>
<dbReference type="PANTHER" id="PTHR43685:SF2">
    <property type="entry name" value="GLYCOSYLTRANSFERASE 2-LIKE DOMAIN-CONTAINING PROTEIN"/>
    <property type="match status" value="1"/>
</dbReference>
<dbReference type="Pfam" id="PF00535">
    <property type="entry name" value="Glycos_transf_2"/>
    <property type="match status" value="1"/>
</dbReference>
<dbReference type="Gene3D" id="3.90.550.10">
    <property type="entry name" value="Spore Coat Polysaccharide Biosynthesis Protein SpsA, Chain A"/>
    <property type="match status" value="1"/>
</dbReference>
<dbReference type="PANTHER" id="PTHR43685">
    <property type="entry name" value="GLYCOSYLTRANSFERASE"/>
    <property type="match status" value="1"/>
</dbReference>
<dbReference type="InterPro" id="IPR050834">
    <property type="entry name" value="Glycosyltransf_2"/>
</dbReference>
<feature type="non-terminal residue" evidence="2">
    <location>
        <position position="1"/>
    </location>
</feature>
<name>A0ABX5B3G4_9SPIR</name>
<dbReference type="CDD" id="cd00761">
    <property type="entry name" value="Glyco_tranf_GTA_type"/>
    <property type="match status" value="1"/>
</dbReference>
<dbReference type="InterPro" id="IPR001173">
    <property type="entry name" value="Glyco_trans_2-like"/>
</dbReference>
<gene>
    <name evidence="2" type="ORF">DJ52_11480</name>
</gene>
<comment type="caution">
    <text evidence="2">The sequence shown here is derived from an EMBL/GenBank/DDBJ whole genome shotgun (WGS) entry which is preliminary data.</text>
</comment>
<dbReference type="EMBL" id="JJMJ01000200">
    <property type="protein sequence ID" value="PPS21339.1"/>
    <property type="molecule type" value="Genomic_DNA"/>
</dbReference>
<organism evidence="2 3">
    <name type="scientific">Brachyspira murdochii</name>
    <dbReference type="NCBI Taxonomy" id="84378"/>
    <lineage>
        <taxon>Bacteria</taxon>
        <taxon>Pseudomonadati</taxon>
        <taxon>Spirochaetota</taxon>
        <taxon>Spirochaetia</taxon>
        <taxon>Brachyspirales</taxon>
        <taxon>Brachyspiraceae</taxon>
        <taxon>Brachyspira</taxon>
    </lineage>
</organism>
<dbReference type="Proteomes" id="UP000238924">
    <property type="component" value="Unassembled WGS sequence"/>
</dbReference>
<accession>A0ABX5B3G4</accession>
<dbReference type="InterPro" id="IPR029044">
    <property type="entry name" value="Nucleotide-diphossugar_trans"/>
</dbReference>
<keyword evidence="3" id="KW-1185">Reference proteome</keyword>
<dbReference type="RefSeq" id="WP_146080010.1">
    <property type="nucleotide sequence ID" value="NZ_JJMJ01000200.1"/>
</dbReference>